<comment type="caution">
    <text evidence="3">The sequence shown here is derived from an EMBL/GenBank/DDBJ whole genome shotgun (WGS) entry which is preliminary data.</text>
</comment>
<accession>A0ABR5P3F0</accession>
<dbReference type="Pfam" id="PF08240">
    <property type="entry name" value="ADH_N"/>
    <property type="match status" value="1"/>
</dbReference>
<keyword evidence="4" id="KW-1185">Reference proteome</keyword>
<keyword evidence="1" id="KW-0521">NADP</keyword>
<dbReference type="SMART" id="SM00829">
    <property type="entry name" value="PKS_ER"/>
    <property type="match status" value="1"/>
</dbReference>
<protein>
    <submittedName>
        <fullName evidence="3">Oxidoreductase</fullName>
    </submittedName>
</protein>
<reference evidence="3 4" key="1">
    <citation type="journal article" date="2015" name="Genome Announc.">
        <title>Expanding the biotechnology potential of lactobacilli through comparative genomics of 213 strains and associated genera.</title>
        <authorList>
            <person name="Sun Z."/>
            <person name="Harris H.M."/>
            <person name="McCann A."/>
            <person name="Guo C."/>
            <person name="Argimon S."/>
            <person name="Zhang W."/>
            <person name="Yang X."/>
            <person name="Jeffery I.B."/>
            <person name="Cooney J.C."/>
            <person name="Kagawa T.F."/>
            <person name="Liu W."/>
            <person name="Song Y."/>
            <person name="Salvetti E."/>
            <person name="Wrobel A."/>
            <person name="Rasinkangas P."/>
            <person name="Parkhill J."/>
            <person name="Rea M.C."/>
            <person name="O'Sullivan O."/>
            <person name="Ritari J."/>
            <person name="Douillard F.P."/>
            <person name="Paul Ross R."/>
            <person name="Yang R."/>
            <person name="Briner A.E."/>
            <person name="Felis G.E."/>
            <person name="de Vos W.M."/>
            <person name="Barrangou R."/>
            <person name="Klaenhammer T.R."/>
            <person name="Caufield P.W."/>
            <person name="Cui Y."/>
            <person name="Zhang H."/>
            <person name="O'Toole P.W."/>
        </authorList>
    </citation>
    <scope>NUCLEOTIDE SEQUENCE [LARGE SCALE GENOMIC DNA]</scope>
    <source>
        <strain evidence="3 4">JCM 17355</strain>
    </source>
</reference>
<dbReference type="InterPro" id="IPR020843">
    <property type="entry name" value="ER"/>
</dbReference>
<dbReference type="PANTHER" id="PTHR44154">
    <property type="entry name" value="QUINONE OXIDOREDUCTASE"/>
    <property type="match status" value="1"/>
</dbReference>
<evidence type="ECO:0000256" key="1">
    <source>
        <dbReference type="ARBA" id="ARBA00022857"/>
    </source>
</evidence>
<evidence type="ECO:0000259" key="2">
    <source>
        <dbReference type="SMART" id="SM00829"/>
    </source>
</evidence>
<dbReference type="InterPro" id="IPR051603">
    <property type="entry name" value="Zinc-ADH_QOR/CCCR"/>
</dbReference>
<dbReference type="SUPFAM" id="SSF51735">
    <property type="entry name" value="NAD(P)-binding Rossmann-fold domains"/>
    <property type="match status" value="1"/>
</dbReference>
<sequence>MSFLSGVIMKAAYIEKNGPASTIKIVQLPVPELKTDEILVKVKAVSVNFVDTFVRAGSFKTKQAFPFVIGRDAVGTVSAIGKDTSDFQIGDLVWTNSMGYDGRMGTSSEFVAVPAKRLFRAPEVDPVKLVASVHSSATAAIVLSDVLQVKSDQQILIEGGAGHVGTKFIELAKSLGLEVTTTSNPNDFEKLQQLGTDKTFDYHKSIQGSYDYIVDTSGKVNLQDNLDHLNLYGKIALITAPKDNQFNFRVRQMYTKSQSINGFVISHATLSQIQSAGKILNDNFEAGRLLTDEIIKMPLDQAAKAHQLLENQQTKGKRIVLTME</sequence>
<proteinExistence type="predicted"/>
<dbReference type="Gene3D" id="3.90.180.10">
    <property type="entry name" value="Medium-chain alcohol dehydrogenases, catalytic domain"/>
    <property type="match status" value="1"/>
</dbReference>
<organism evidence="3 4">
    <name type="scientific">Companilactobacillus futsaii JCM 17355</name>
    <dbReference type="NCBI Taxonomy" id="1423818"/>
    <lineage>
        <taxon>Bacteria</taxon>
        <taxon>Bacillati</taxon>
        <taxon>Bacillota</taxon>
        <taxon>Bacilli</taxon>
        <taxon>Lactobacillales</taxon>
        <taxon>Lactobacillaceae</taxon>
        <taxon>Companilactobacillus</taxon>
    </lineage>
</organism>
<dbReference type="InterPro" id="IPR011032">
    <property type="entry name" value="GroES-like_sf"/>
</dbReference>
<evidence type="ECO:0000313" key="3">
    <source>
        <dbReference type="EMBL" id="KRK90569.1"/>
    </source>
</evidence>
<dbReference type="SUPFAM" id="SSF50129">
    <property type="entry name" value="GroES-like"/>
    <property type="match status" value="1"/>
</dbReference>
<dbReference type="Gene3D" id="3.40.50.720">
    <property type="entry name" value="NAD(P)-binding Rossmann-like Domain"/>
    <property type="match status" value="1"/>
</dbReference>
<dbReference type="Pfam" id="PF00107">
    <property type="entry name" value="ADH_zinc_N"/>
    <property type="match status" value="1"/>
</dbReference>
<dbReference type="InterPro" id="IPR013154">
    <property type="entry name" value="ADH-like_N"/>
</dbReference>
<feature type="domain" description="Enoyl reductase (ER)" evidence="2">
    <location>
        <begin position="18"/>
        <end position="320"/>
    </location>
</feature>
<dbReference type="InterPro" id="IPR036291">
    <property type="entry name" value="NAD(P)-bd_dom_sf"/>
</dbReference>
<dbReference type="EMBL" id="AZDO01000146">
    <property type="protein sequence ID" value="KRK90569.1"/>
    <property type="molecule type" value="Genomic_DNA"/>
</dbReference>
<dbReference type="CDD" id="cd08253">
    <property type="entry name" value="zeta_crystallin"/>
    <property type="match status" value="1"/>
</dbReference>
<dbReference type="PANTHER" id="PTHR44154:SF1">
    <property type="entry name" value="QUINONE OXIDOREDUCTASE"/>
    <property type="match status" value="1"/>
</dbReference>
<name>A0ABR5P3F0_9LACO</name>
<dbReference type="Proteomes" id="UP000051379">
    <property type="component" value="Unassembled WGS sequence"/>
</dbReference>
<evidence type="ECO:0000313" key="4">
    <source>
        <dbReference type="Proteomes" id="UP000051379"/>
    </source>
</evidence>
<dbReference type="InterPro" id="IPR013149">
    <property type="entry name" value="ADH-like_C"/>
</dbReference>
<gene>
    <name evidence="3" type="ORF">FC88_GL001826</name>
</gene>